<evidence type="ECO:0000259" key="4">
    <source>
        <dbReference type="PROSITE" id="PS50043"/>
    </source>
</evidence>
<name>A0A2W2E6P6_9ACTN</name>
<feature type="region of interest" description="Disordered" evidence="3">
    <location>
        <begin position="1"/>
        <end position="57"/>
    </location>
</feature>
<dbReference type="PANTHER" id="PTHR16305">
    <property type="entry name" value="TESTICULAR SOLUBLE ADENYLYL CYCLASE"/>
    <property type="match status" value="1"/>
</dbReference>
<accession>A0A2W2E6P6</accession>
<dbReference type="InterPro" id="IPR036388">
    <property type="entry name" value="WH-like_DNA-bd_sf"/>
</dbReference>
<dbReference type="GO" id="GO:0006355">
    <property type="term" value="P:regulation of DNA-templated transcription"/>
    <property type="evidence" value="ECO:0007669"/>
    <property type="project" value="InterPro"/>
</dbReference>
<evidence type="ECO:0000256" key="3">
    <source>
        <dbReference type="SAM" id="MobiDB-lite"/>
    </source>
</evidence>
<dbReference type="Proteomes" id="UP000248627">
    <property type="component" value="Unassembled WGS sequence"/>
</dbReference>
<dbReference type="CDD" id="cd06170">
    <property type="entry name" value="LuxR_C_like"/>
    <property type="match status" value="1"/>
</dbReference>
<dbReference type="PANTHER" id="PTHR16305:SF35">
    <property type="entry name" value="TRANSCRIPTIONAL ACTIVATOR DOMAIN"/>
    <property type="match status" value="1"/>
</dbReference>
<protein>
    <recommendedName>
        <fullName evidence="4">HTH luxR-type domain-containing protein</fullName>
    </recommendedName>
</protein>
<dbReference type="Pfam" id="PF13191">
    <property type="entry name" value="AAA_16"/>
    <property type="match status" value="1"/>
</dbReference>
<evidence type="ECO:0000313" key="5">
    <source>
        <dbReference type="EMBL" id="PZG00554.1"/>
    </source>
</evidence>
<keyword evidence="1" id="KW-0547">Nucleotide-binding</keyword>
<sequence>MTSTAIPPYRPEEHELTRSLISSGPPHHRRAELSRPAGWELPSRPSSPPAVIDGQRRPLVGRERESEALAAAVTALLGGAGRIVEVAGEPGIGKSRLLDQMALVAREHGVQVLAGRAPVPGSDVPMAAIIDALDPYLPGVSQARLAELRSDHAQLLNALFPSLRLAGARSLAPAGVPVSARQLRAVRLLLETLAAERPLLIMLDDVHNSDRATVDLLCHLLDAPPRTPLLLVMAHRRRQSPARLRLALDTAGQVTRIEVAPLARDHVDALSDLPLSANQRTVLHELSGGNPQYLSVLLAAVPLPGTTSERLELGALPAEVDAALAAELELLSRPANLVASAAAVLGPEPVDTGLLAEVSGIATERIPAAIDELVAADLLRPVAGSGCFAFRHRVVQHAAYLTTDAGWRLTAHARALAELRRRRSNPESQAPHLLRLAVPGDVVAVEVLGAAAAAVLDRAPHTAVRWLSTAIRLLPGTAEPAGHRVALAVQLGRALGAVGHPRAARAVLHEALRLLDEQPSAHRTAATLLCAQLERQLGRHEEAAALLRTGLTPPHAARPADQAALALALSAVELTSGQTGQARRWAAAALGAARRAPGPPAAVRAHALGLLAAASQLRGNRVAGGETIRAAALLDATLDAELGAQPESALWVGWSEILLDRFADAVHHLSRAIDVSPGAGSYFPLLHLLGARILAHRYAGRLAEAADDCAAALRLASSTQFRELHAAAEAMDQLLTVWTGAEPVGPAEAPRTLDVPVSGWPGRLALSAYAETRLALGDAAGCLAVAATAGVPDLEPWTQVGWYELLTRACLAEGDPDAAAEWAQRAYEVAERLGRPGRTALAASANARVLALRDPTAAAVAAGAAAAALTRVGMPLEAAQAHVVAARALVANGDRDQAGATFRLAEEIFGRCGAGLFARQVNTERRRLLAGGSAGGRRARRQGGASTLTRRETQVATLVSEGLTNRQVAARLFVTQKTVEMHLSHVFTKLGVTNRAALVRCFHLDGLARAQSF</sequence>
<dbReference type="SMART" id="SM00421">
    <property type="entry name" value="HTH_LUXR"/>
    <property type="match status" value="1"/>
</dbReference>
<dbReference type="OrthoDB" id="4500249at2"/>
<dbReference type="InterPro" id="IPR016032">
    <property type="entry name" value="Sig_transdc_resp-reg_C-effctor"/>
</dbReference>
<dbReference type="GO" id="GO:0003677">
    <property type="term" value="F:DNA binding"/>
    <property type="evidence" value="ECO:0007669"/>
    <property type="project" value="InterPro"/>
</dbReference>
<dbReference type="InterPro" id="IPR011990">
    <property type="entry name" value="TPR-like_helical_dom_sf"/>
</dbReference>
<dbReference type="InterPro" id="IPR027417">
    <property type="entry name" value="P-loop_NTPase"/>
</dbReference>
<dbReference type="PRINTS" id="PR00038">
    <property type="entry name" value="HTHLUXR"/>
</dbReference>
<keyword evidence="2" id="KW-0067">ATP-binding</keyword>
<keyword evidence="6" id="KW-1185">Reference proteome</keyword>
<dbReference type="InterPro" id="IPR000792">
    <property type="entry name" value="Tscrpt_reg_LuxR_C"/>
</dbReference>
<organism evidence="5 6">
    <name type="scientific">Micromonospora endophytica</name>
    <dbReference type="NCBI Taxonomy" id="515350"/>
    <lineage>
        <taxon>Bacteria</taxon>
        <taxon>Bacillati</taxon>
        <taxon>Actinomycetota</taxon>
        <taxon>Actinomycetes</taxon>
        <taxon>Micromonosporales</taxon>
        <taxon>Micromonosporaceae</taxon>
        <taxon>Micromonospora</taxon>
    </lineage>
</organism>
<reference evidence="5 6" key="1">
    <citation type="submission" date="2018-01" db="EMBL/GenBank/DDBJ databases">
        <title>Draft genome sequence of Jishengella endophytica.</title>
        <authorList>
            <person name="Sahin N."/>
            <person name="Ay H."/>
            <person name="Saygin H."/>
        </authorList>
    </citation>
    <scope>NUCLEOTIDE SEQUENCE [LARGE SCALE GENOMIC DNA]</scope>
    <source>
        <strain evidence="5 6">DSM 45430</strain>
    </source>
</reference>
<dbReference type="Gene3D" id="1.10.10.10">
    <property type="entry name" value="Winged helix-like DNA-binding domain superfamily/Winged helix DNA-binding domain"/>
    <property type="match status" value="1"/>
</dbReference>
<dbReference type="SUPFAM" id="SSF52540">
    <property type="entry name" value="P-loop containing nucleoside triphosphate hydrolases"/>
    <property type="match status" value="1"/>
</dbReference>
<dbReference type="Pfam" id="PF00196">
    <property type="entry name" value="GerE"/>
    <property type="match status" value="1"/>
</dbReference>
<evidence type="ECO:0000256" key="1">
    <source>
        <dbReference type="ARBA" id="ARBA00022741"/>
    </source>
</evidence>
<dbReference type="GO" id="GO:0004016">
    <property type="term" value="F:adenylate cyclase activity"/>
    <property type="evidence" value="ECO:0007669"/>
    <property type="project" value="TreeGrafter"/>
</dbReference>
<dbReference type="EMBL" id="POTX01000007">
    <property type="protein sequence ID" value="PZG00554.1"/>
    <property type="molecule type" value="Genomic_DNA"/>
</dbReference>
<dbReference type="GO" id="GO:0005737">
    <property type="term" value="C:cytoplasm"/>
    <property type="evidence" value="ECO:0007669"/>
    <property type="project" value="TreeGrafter"/>
</dbReference>
<dbReference type="InterPro" id="IPR041664">
    <property type="entry name" value="AAA_16"/>
</dbReference>
<feature type="domain" description="HTH luxR-type" evidence="4">
    <location>
        <begin position="941"/>
        <end position="1006"/>
    </location>
</feature>
<dbReference type="SUPFAM" id="SSF48452">
    <property type="entry name" value="TPR-like"/>
    <property type="match status" value="1"/>
</dbReference>
<dbReference type="GO" id="GO:0005524">
    <property type="term" value="F:ATP binding"/>
    <property type="evidence" value="ECO:0007669"/>
    <property type="project" value="UniProtKB-KW"/>
</dbReference>
<dbReference type="PROSITE" id="PS00622">
    <property type="entry name" value="HTH_LUXR_1"/>
    <property type="match status" value="1"/>
</dbReference>
<proteinExistence type="predicted"/>
<evidence type="ECO:0000313" key="6">
    <source>
        <dbReference type="Proteomes" id="UP000248627"/>
    </source>
</evidence>
<dbReference type="SUPFAM" id="SSF46894">
    <property type="entry name" value="C-terminal effector domain of the bipartite response regulators"/>
    <property type="match status" value="1"/>
</dbReference>
<evidence type="ECO:0000256" key="2">
    <source>
        <dbReference type="ARBA" id="ARBA00022840"/>
    </source>
</evidence>
<dbReference type="PROSITE" id="PS50043">
    <property type="entry name" value="HTH_LUXR_2"/>
    <property type="match status" value="1"/>
</dbReference>
<gene>
    <name evidence="5" type="ORF">C1I93_02230</name>
</gene>
<dbReference type="InterPro" id="IPR003593">
    <property type="entry name" value="AAA+_ATPase"/>
</dbReference>
<comment type="caution">
    <text evidence="5">The sequence shown here is derived from an EMBL/GenBank/DDBJ whole genome shotgun (WGS) entry which is preliminary data.</text>
</comment>
<dbReference type="AlphaFoldDB" id="A0A2W2E6P6"/>
<dbReference type="RefSeq" id="WP_111241507.1">
    <property type="nucleotide sequence ID" value="NZ_AP023358.1"/>
</dbReference>
<dbReference type="SMART" id="SM00382">
    <property type="entry name" value="AAA"/>
    <property type="match status" value="1"/>
</dbReference>
<dbReference type="Gene3D" id="1.25.40.10">
    <property type="entry name" value="Tetratricopeptide repeat domain"/>
    <property type="match status" value="2"/>
</dbReference>